<reference evidence="1 2" key="1">
    <citation type="submission" date="2019-05" db="EMBL/GenBank/DDBJ databases">
        <authorList>
            <person name="Farhan Ul Haque M."/>
        </authorList>
    </citation>
    <scope>NUCLEOTIDE SEQUENCE [LARGE SCALE GENOMIC DNA]</scope>
    <source>
        <strain evidence="1">2</strain>
    </source>
</reference>
<evidence type="ECO:0000313" key="1">
    <source>
        <dbReference type="EMBL" id="VTZ52105.1"/>
    </source>
</evidence>
<proteinExistence type="predicted"/>
<sequence>MFAAQLGYGDSGLVFLQDRDDLLFAETVPLHSLVLISGQSELQAG</sequence>
<dbReference type="AlphaFoldDB" id="A0A8B6MC36"/>
<protein>
    <submittedName>
        <fullName evidence="1">Uncharacterized protein</fullName>
    </submittedName>
</protein>
<dbReference type="Proteomes" id="UP000485880">
    <property type="component" value="Unassembled WGS sequence"/>
</dbReference>
<keyword evidence="2" id="KW-1185">Reference proteome</keyword>
<evidence type="ECO:0000313" key="2">
    <source>
        <dbReference type="Proteomes" id="UP000485880"/>
    </source>
</evidence>
<gene>
    <name evidence="1" type="ORF">MPC4_610003</name>
</gene>
<comment type="caution">
    <text evidence="1">The sequence shown here is derived from an EMBL/GenBank/DDBJ whole genome shotgun (WGS) entry which is preliminary data.</text>
</comment>
<accession>A0A8B6MC36</accession>
<dbReference type="EMBL" id="CABFMQ020000122">
    <property type="protein sequence ID" value="VTZ52105.1"/>
    <property type="molecule type" value="Genomic_DNA"/>
</dbReference>
<organism evidence="1 2">
    <name type="scientific">Methylocella tundrae</name>
    <dbReference type="NCBI Taxonomy" id="227605"/>
    <lineage>
        <taxon>Bacteria</taxon>
        <taxon>Pseudomonadati</taxon>
        <taxon>Pseudomonadota</taxon>
        <taxon>Alphaproteobacteria</taxon>
        <taxon>Hyphomicrobiales</taxon>
        <taxon>Beijerinckiaceae</taxon>
        <taxon>Methylocella</taxon>
    </lineage>
</organism>
<name>A0A8B6MC36_METTU</name>